<proteinExistence type="predicted"/>
<organism evidence="2 3">
    <name type="scientific">Streptomyces tirandamycinicus</name>
    <dbReference type="NCBI Taxonomy" id="2174846"/>
    <lineage>
        <taxon>Bacteria</taxon>
        <taxon>Bacillati</taxon>
        <taxon>Actinomycetota</taxon>
        <taxon>Actinomycetes</taxon>
        <taxon>Kitasatosporales</taxon>
        <taxon>Streptomycetaceae</taxon>
        <taxon>Streptomyces</taxon>
    </lineage>
</organism>
<protein>
    <recommendedName>
        <fullName evidence="4">Restriction endonuclease type IV Mrr domain-containing protein</fullName>
    </recommendedName>
</protein>
<reference evidence="2 3" key="1">
    <citation type="submission" date="2018-05" db="EMBL/GenBank/DDBJ databases">
        <title>Complete genome sequence of sponge-derived Streptomyces sp. HNM0039.</title>
        <authorList>
            <person name="Huang X."/>
            <person name="Zhou S."/>
        </authorList>
    </citation>
    <scope>NUCLEOTIDE SEQUENCE [LARGE SCALE GENOMIC DNA]</scope>
    <source>
        <strain evidence="2 3">HNM0039</strain>
    </source>
</reference>
<dbReference type="OrthoDB" id="4978993at2"/>
<sequence>MCRRSHTFASPVYPCACGAPLAPPLLQGAPAEPIRHRTWTDDWVTVRCPACGRQDQWPQPELGCPCGTVLRIPVRPVTAMPETSAGAAAAQRATAAASGADGPLAASGTGAAGGPGHPGPAAFGRQQEAGPADPGATPADAPMPTGPDGPAEAPLPSGSGGTAEDCPFAAPPPPAYRPAFRPVPIRTARDAVTAAARYLRWLGFQEVVQPEERTASGIDLRAPGLVAQVDPTTRPVTLRAVECLWLSGLNSSARSVVFSLAGYSADARVRADGLGVPLFVMDLTGAAEPVNGPAKDLASSGA</sequence>
<evidence type="ECO:0000313" key="3">
    <source>
        <dbReference type="Proteomes" id="UP000244900"/>
    </source>
</evidence>
<dbReference type="EMBL" id="CP029188">
    <property type="protein sequence ID" value="AWI31786.1"/>
    <property type="molecule type" value="Genomic_DNA"/>
</dbReference>
<evidence type="ECO:0008006" key="4">
    <source>
        <dbReference type="Google" id="ProtNLM"/>
    </source>
</evidence>
<evidence type="ECO:0000256" key="1">
    <source>
        <dbReference type="SAM" id="MobiDB-lite"/>
    </source>
</evidence>
<dbReference type="AlphaFoldDB" id="A0A2S1SZI8"/>
<dbReference type="Proteomes" id="UP000244900">
    <property type="component" value="Chromosome"/>
</dbReference>
<accession>A0A2S1SZI8</accession>
<name>A0A2S1SZI8_9ACTN</name>
<feature type="region of interest" description="Disordered" evidence="1">
    <location>
        <begin position="100"/>
        <end position="181"/>
    </location>
</feature>
<gene>
    <name evidence="2" type="ORF">DDW44_25605</name>
</gene>
<keyword evidence="3" id="KW-1185">Reference proteome</keyword>
<dbReference type="RefSeq" id="WP_108907907.1">
    <property type="nucleotide sequence ID" value="NZ_CP029188.1"/>
</dbReference>
<feature type="compositionally biased region" description="Low complexity" evidence="1">
    <location>
        <begin position="100"/>
        <end position="109"/>
    </location>
</feature>
<evidence type="ECO:0000313" key="2">
    <source>
        <dbReference type="EMBL" id="AWI31786.1"/>
    </source>
</evidence>
<dbReference type="KEGG" id="stir:DDW44_25605"/>
<feature type="compositionally biased region" description="Low complexity" evidence="1">
    <location>
        <begin position="119"/>
        <end position="151"/>
    </location>
</feature>